<evidence type="ECO:0000313" key="9">
    <source>
        <dbReference type="EnsemblPlants" id="KRH33721"/>
    </source>
</evidence>
<comment type="subcellular location">
    <subcellularLocation>
        <location evidence="1">Membrane</location>
        <topology evidence="1">Multi-pass membrane protein</topology>
    </subcellularLocation>
</comment>
<feature type="transmembrane region" description="Helical" evidence="7">
    <location>
        <begin position="473"/>
        <end position="492"/>
    </location>
</feature>
<dbReference type="SMR" id="I1LAX9"/>
<dbReference type="AlphaFoldDB" id="I1LAX9"/>
<feature type="compositionally biased region" description="Basic and acidic residues" evidence="6">
    <location>
        <begin position="555"/>
        <end position="574"/>
    </location>
</feature>
<evidence type="ECO:0000256" key="5">
    <source>
        <dbReference type="ARBA" id="ARBA00023136"/>
    </source>
</evidence>
<dbReference type="InterPro" id="IPR036259">
    <property type="entry name" value="MFS_trans_sf"/>
</dbReference>
<feature type="transmembrane region" description="Helical" evidence="7">
    <location>
        <begin position="512"/>
        <end position="532"/>
    </location>
</feature>
<feature type="transmembrane region" description="Helical" evidence="7">
    <location>
        <begin position="20"/>
        <end position="45"/>
    </location>
</feature>
<evidence type="ECO:0000256" key="1">
    <source>
        <dbReference type="ARBA" id="ARBA00004141"/>
    </source>
</evidence>
<comment type="similarity">
    <text evidence="2">Belongs to the major facilitator superfamily. Proton-dependent oligopeptide transporter (POT/PTR) (TC 2.A.17) family.</text>
</comment>
<dbReference type="KEGG" id="gmx:100812867"/>
<evidence type="ECO:0000313" key="8">
    <source>
        <dbReference type="EMBL" id="KRH33721.1"/>
    </source>
</evidence>
<dbReference type="HOGENOM" id="CLU_009313_4_0_1"/>
<evidence type="ECO:0000256" key="4">
    <source>
        <dbReference type="ARBA" id="ARBA00022989"/>
    </source>
</evidence>
<dbReference type="GeneID" id="100812867"/>
<evidence type="ECO:0000256" key="2">
    <source>
        <dbReference type="ARBA" id="ARBA00005982"/>
    </source>
</evidence>
<dbReference type="InterPro" id="IPR000109">
    <property type="entry name" value="POT_fam"/>
</dbReference>
<keyword evidence="5 7" id="KW-0472">Membrane</keyword>
<dbReference type="Proteomes" id="UP000008827">
    <property type="component" value="Chromosome 10"/>
</dbReference>
<feature type="region of interest" description="Disordered" evidence="6">
    <location>
        <begin position="554"/>
        <end position="604"/>
    </location>
</feature>
<proteinExistence type="inferred from homology"/>
<dbReference type="OMA" id="FFNWILL"/>
<evidence type="ECO:0000256" key="3">
    <source>
        <dbReference type="ARBA" id="ARBA00022692"/>
    </source>
</evidence>
<dbReference type="Pfam" id="PF00854">
    <property type="entry name" value="PTR2"/>
    <property type="match status" value="1"/>
</dbReference>
<evidence type="ECO:0000256" key="6">
    <source>
        <dbReference type="SAM" id="MobiDB-lite"/>
    </source>
</evidence>
<dbReference type="GO" id="GO:0055085">
    <property type="term" value="P:transmembrane transport"/>
    <property type="evidence" value="ECO:0000318"/>
    <property type="project" value="GO_Central"/>
</dbReference>
<feature type="transmembrane region" description="Helical" evidence="7">
    <location>
        <begin position="126"/>
        <end position="149"/>
    </location>
</feature>
<reference evidence="8" key="3">
    <citation type="submission" date="2018-07" db="EMBL/GenBank/DDBJ databases">
        <title>WGS assembly of Glycine max.</title>
        <authorList>
            <person name="Schmutz J."/>
            <person name="Cannon S."/>
            <person name="Schlueter J."/>
            <person name="Ma J."/>
            <person name="Mitros T."/>
            <person name="Nelson W."/>
            <person name="Hyten D."/>
            <person name="Song Q."/>
            <person name="Thelen J."/>
            <person name="Cheng J."/>
            <person name="Xu D."/>
            <person name="Hellsten U."/>
            <person name="May G."/>
            <person name="Yu Y."/>
            <person name="Sakurai T."/>
            <person name="Umezawa T."/>
            <person name="Bhattacharyya M."/>
            <person name="Sandhu D."/>
            <person name="Valliyodan B."/>
            <person name="Lindquist E."/>
            <person name="Peto M."/>
            <person name="Grant D."/>
            <person name="Shu S."/>
            <person name="Goodstein D."/>
            <person name="Barry K."/>
            <person name="Futrell-Griggs M."/>
            <person name="Abernathy B."/>
            <person name="Du J."/>
            <person name="Tian Z."/>
            <person name="Zhu L."/>
            <person name="Gill N."/>
            <person name="Joshi T."/>
            <person name="Libault M."/>
            <person name="Sethuraman A."/>
            <person name="Zhang X."/>
            <person name="Shinozaki K."/>
            <person name="Nguyen H."/>
            <person name="Wing R."/>
            <person name="Cregan P."/>
            <person name="Specht J."/>
            <person name="Grimwood J."/>
            <person name="Rokhsar D."/>
            <person name="Stacey G."/>
            <person name="Shoemaker R."/>
            <person name="Jackson S."/>
        </authorList>
    </citation>
    <scope>NUCLEOTIDE SEQUENCE</scope>
    <source>
        <tissue evidence="8">Callus</tissue>
    </source>
</reference>
<keyword evidence="4 7" id="KW-1133">Transmembrane helix</keyword>
<name>I1LAX9_SOYBN</name>
<keyword evidence="10" id="KW-1185">Reference proteome</keyword>
<keyword evidence="3 7" id="KW-0812">Transmembrane</keyword>
<dbReference type="Gramene" id="KRH33721">
    <property type="protein sequence ID" value="KRH33721"/>
    <property type="gene ID" value="GLYMA_10G142000"/>
</dbReference>
<evidence type="ECO:0000256" key="7">
    <source>
        <dbReference type="SAM" id="Phobius"/>
    </source>
</evidence>
<dbReference type="EMBL" id="CM000843">
    <property type="protein sequence ID" value="KRH33721.1"/>
    <property type="molecule type" value="Genomic_DNA"/>
</dbReference>
<feature type="transmembrane region" description="Helical" evidence="7">
    <location>
        <begin position="351"/>
        <end position="370"/>
    </location>
</feature>
<dbReference type="eggNOG" id="KOG1237">
    <property type="taxonomic scope" value="Eukaryota"/>
</dbReference>
<feature type="transmembrane region" description="Helical" evidence="7">
    <location>
        <begin position="197"/>
        <end position="217"/>
    </location>
</feature>
<feature type="compositionally biased region" description="Polar residues" evidence="6">
    <location>
        <begin position="575"/>
        <end position="589"/>
    </location>
</feature>
<dbReference type="RefSeq" id="XP_003536010.1">
    <property type="nucleotide sequence ID" value="XM_003535962.5"/>
</dbReference>
<feature type="transmembrane region" description="Helical" evidence="7">
    <location>
        <begin position="430"/>
        <end position="452"/>
    </location>
</feature>
<protein>
    <submittedName>
        <fullName evidence="8 9">Uncharacterized protein</fullName>
    </submittedName>
</protein>
<sequence>MGDKEVKEEEQKGGFRASMFIFVLSALDNMGFVANMVSLVLYFYGVMHFDLSNSANTLTNFMGSTFLLSLVGGFISDTYFNRLTTCLLFGSLEVLALVMLTVQAGLDHLHPDYCGKSSCVKGGIAVMFYSSLYLLALGMGGVRGSLTAFGADQFDEKKNPGEAKALASFFNWILLSSTLGSIIGVTGVVWVSTQKAWHWGFIIITIASSIGFLTLALGKPFYRIKTPGQSPILRIAQVIVVAFKNRKLPLPESDEELYEVYEDATLEKIAHTNQMRFLDRASILQENIESQQWKVCTVTQVEEVKILTRMLPILASTIIMNTCLAQLQTFSVQQGSVMNLKLGSFTVPAPSIPVIPLLFMSILIPLYEFFFVPFARKITHHPSGVTQLQRVGVGLVLSAISMTIAGIIEVKRRDQGRKDPSRPISLFWLSFQYAIFGVADMFTLVGLLEFFYREAPETMKSLSTSFTYLSMSLGYFLSTVFVDVINAVTKRVTPSKQGWLHGLDLNQNNLNLFYWFLAILSCLNFFNFLYWASWYKYKVEDNNSKVNLKAPLKTVGERKQDEEEKKDMRVKARESSQTSEANTEGPSSSDETDDGRNSREWKHR</sequence>
<reference evidence="9" key="2">
    <citation type="submission" date="2018-02" db="UniProtKB">
        <authorList>
            <consortium name="EnsemblPlants"/>
        </authorList>
    </citation>
    <scope>IDENTIFICATION</scope>
    <source>
        <strain evidence="9">Williams 82</strain>
    </source>
</reference>
<feature type="transmembrane region" description="Helical" evidence="7">
    <location>
        <begin position="391"/>
        <end position="410"/>
    </location>
</feature>
<gene>
    <name evidence="9" type="primary">LOC100812867</name>
    <name evidence="8" type="ORF">GLYMA_10G142000</name>
</gene>
<organism evidence="8">
    <name type="scientific">Glycine max</name>
    <name type="common">Soybean</name>
    <name type="synonym">Glycine hispida</name>
    <dbReference type="NCBI Taxonomy" id="3847"/>
    <lineage>
        <taxon>Eukaryota</taxon>
        <taxon>Viridiplantae</taxon>
        <taxon>Streptophyta</taxon>
        <taxon>Embryophyta</taxon>
        <taxon>Tracheophyta</taxon>
        <taxon>Spermatophyta</taxon>
        <taxon>Magnoliopsida</taxon>
        <taxon>eudicotyledons</taxon>
        <taxon>Gunneridae</taxon>
        <taxon>Pentapetalae</taxon>
        <taxon>rosids</taxon>
        <taxon>fabids</taxon>
        <taxon>Fabales</taxon>
        <taxon>Fabaceae</taxon>
        <taxon>Papilionoideae</taxon>
        <taxon>50 kb inversion clade</taxon>
        <taxon>NPAAA clade</taxon>
        <taxon>indigoferoid/millettioid clade</taxon>
        <taxon>Phaseoleae</taxon>
        <taxon>Glycine</taxon>
        <taxon>Glycine subgen. Soja</taxon>
    </lineage>
</organism>
<dbReference type="Gene3D" id="1.20.1250.20">
    <property type="entry name" value="MFS general substrate transporter like domains"/>
    <property type="match status" value="1"/>
</dbReference>
<feature type="transmembrane region" description="Helical" evidence="7">
    <location>
        <begin position="87"/>
        <end position="106"/>
    </location>
</feature>
<dbReference type="PANTHER" id="PTHR11654">
    <property type="entry name" value="OLIGOPEPTIDE TRANSPORTER-RELATED"/>
    <property type="match status" value="1"/>
</dbReference>
<dbReference type="FunFam" id="1.20.1250.20:FF:000312">
    <property type="entry name" value="protein NRT1/ PTR FAMILY 4.5"/>
    <property type="match status" value="1"/>
</dbReference>
<feature type="compositionally biased region" description="Basic and acidic residues" evidence="6">
    <location>
        <begin position="594"/>
        <end position="604"/>
    </location>
</feature>
<dbReference type="PaxDb" id="3847-GLYMA10G28220.1"/>
<dbReference type="GO" id="GO:0016020">
    <property type="term" value="C:membrane"/>
    <property type="evidence" value="ECO:0000318"/>
    <property type="project" value="GO_Central"/>
</dbReference>
<dbReference type="OrthoDB" id="8904098at2759"/>
<feature type="transmembrane region" description="Helical" evidence="7">
    <location>
        <begin position="169"/>
        <end position="191"/>
    </location>
</feature>
<dbReference type="EnsemblPlants" id="KRH33721">
    <property type="protein sequence ID" value="KRH33721"/>
    <property type="gene ID" value="GLYMA_10G142000"/>
</dbReference>
<evidence type="ECO:0000313" key="10">
    <source>
        <dbReference type="Proteomes" id="UP000008827"/>
    </source>
</evidence>
<dbReference type="GO" id="GO:0022857">
    <property type="term" value="F:transmembrane transporter activity"/>
    <property type="evidence" value="ECO:0000318"/>
    <property type="project" value="GO_Central"/>
</dbReference>
<dbReference type="SUPFAM" id="SSF103473">
    <property type="entry name" value="MFS general substrate transporter"/>
    <property type="match status" value="2"/>
</dbReference>
<accession>I1LAX9</accession>
<reference evidence="8 9" key="1">
    <citation type="journal article" date="2010" name="Nature">
        <title>Genome sequence of the palaeopolyploid soybean.</title>
        <authorList>
            <person name="Schmutz J."/>
            <person name="Cannon S.B."/>
            <person name="Schlueter J."/>
            <person name="Ma J."/>
            <person name="Mitros T."/>
            <person name="Nelson W."/>
            <person name="Hyten D.L."/>
            <person name="Song Q."/>
            <person name="Thelen J.J."/>
            <person name="Cheng J."/>
            <person name="Xu D."/>
            <person name="Hellsten U."/>
            <person name="May G.D."/>
            <person name="Yu Y."/>
            <person name="Sakurai T."/>
            <person name="Umezawa T."/>
            <person name="Bhattacharyya M.K."/>
            <person name="Sandhu D."/>
            <person name="Valliyodan B."/>
            <person name="Lindquist E."/>
            <person name="Peto M."/>
            <person name="Grant D."/>
            <person name="Shu S."/>
            <person name="Goodstein D."/>
            <person name="Barry K."/>
            <person name="Futrell-Griggs M."/>
            <person name="Abernathy B."/>
            <person name="Du J."/>
            <person name="Tian Z."/>
            <person name="Zhu L."/>
            <person name="Gill N."/>
            <person name="Joshi T."/>
            <person name="Libault M."/>
            <person name="Sethuraman A."/>
            <person name="Zhang X.-C."/>
            <person name="Shinozaki K."/>
            <person name="Nguyen H.T."/>
            <person name="Wing R.A."/>
            <person name="Cregan P."/>
            <person name="Specht J."/>
            <person name="Grimwood J."/>
            <person name="Rokhsar D."/>
            <person name="Stacey G."/>
            <person name="Shoemaker R.C."/>
            <person name="Jackson S.A."/>
        </authorList>
    </citation>
    <scope>NUCLEOTIDE SEQUENCE [LARGE SCALE GENOMIC DNA]</scope>
    <source>
        <strain evidence="9">cv. Williams 82</strain>
        <tissue evidence="8">Callus</tissue>
    </source>
</reference>
<feature type="transmembrane region" description="Helical" evidence="7">
    <location>
        <begin position="310"/>
        <end position="331"/>
    </location>
</feature>
<feature type="transmembrane region" description="Helical" evidence="7">
    <location>
        <begin position="57"/>
        <end position="75"/>
    </location>
</feature>